<reference evidence="2 3" key="1">
    <citation type="submission" date="2010-03" db="EMBL/GenBank/DDBJ databases">
        <title>Complete sequence of Sideroxydans lithotrophicus ES-1.</title>
        <authorList>
            <consortium name="US DOE Joint Genome Institute"/>
            <person name="Lucas S."/>
            <person name="Copeland A."/>
            <person name="Lapidus A."/>
            <person name="Cheng J.-F."/>
            <person name="Bruce D."/>
            <person name="Goodwin L."/>
            <person name="Pitluck S."/>
            <person name="Munk A.C."/>
            <person name="Detter J.C."/>
            <person name="Han C."/>
            <person name="Tapia R."/>
            <person name="Larimer F."/>
            <person name="Land M."/>
            <person name="Hauser L."/>
            <person name="Kyrpides N."/>
            <person name="Ivanova N."/>
            <person name="Emerson D."/>
            <person name="Woyke T."/>
        </authorList>
    </citation>
    <scope>NUCLEOTIDE SEQUENCE [LARGE SCALE GENOMIC DNA]</scope>
    <source>
        <strain evidence="2 3">ES-1</strain>
    </source>
</reference>
<gene>
    <name evidence="2" type="ordered locus">Slit_0340</name>
</gene>
<feature type="transmembrane region" description="Helical" evidence="1">
    <location>
        <begin position="23"/>
        <end position="46"/>
    </location>
</feature>
<keyword evidence="1" id="KW-0472">Membrane</keyword>
<evidence type="ECO:0000313" key="2">
    <source>
        <dbReference type="EMBL" id="ADE10582.1"/>
    </source>
</evidence>
<dbReference type="EMBL" id="CP001965">
    <property type="protein sequence ID" value="ADE10582.1"/>
    <property type="molecule type" value="Genomic_DNA"/>
</dbReference>
<keyword evidence="3" id="KW-1185">Reference proteome</keyword>
<evidence type="ECO:0008006" key="4">
    <source>
        <dbReference type="Google" id="ProtNLM"/>
    </source>
</evidence>
<dbReference type="RefSeq" id="WP_013028481.1">
    <property type="nucleotide sequence ID" value="NC_013959.1"/>
</dbReference>
<sequence>METHKKSFGAWIWDVVFNIFKGALWLFETVPLTSIIILPLGFFLLISDWQTHVPSGQLIWLAVIMLIDGYIGHLRADREEQRVMNEFYDWHYKEIEKSKRVAEQ</sequence>
<evidence type="ECO:0000256" key="1">
    <source>
        <dbReference type="SAM" id="Phobius"/>
    </source>
</evidence>
<dbReference type="HOGENOM" id="CLU_2248293_0_0_4"/>
<keyword evidence="1" id="KW-0812">Transmembrane</keyword>
<dbReference type="KEGG" id="slt:Slit_0340"/>
<evidence type="ECO:0000313" key="3">
    <source>
        <dbReference type="Proteomes" id="UP000001625"/>
    </source>
</evidence>
<dbReference type="Proteomes" id="UP000001625">
    <property type="component" value="Chromosome"/>
</dbReference>
<proteinExistence type="predicted"/>
<feature type="transmembrane region" description="Helical" evidence="1">
    <location>
        <begin position="58"/>
        <end position="76"/>
    </location>
</feature>
<dbReference type="STRING" id="580332.Slit_0340"/>
<organism evidence="2 3">
    <name type="scientific">Sideroxydans lithotrophicus (strain ES-1)</name>
    <dbReference type="NCBI Taxonomy" id="580332"/>
    <lineage>
        <taxon>Bacteria</taxon>
        <taxon>Pseudomonadati</taxon>
        <taxon>Pseudomonadota</taxon>
        <taxon>Betaproteobacteria</taxon>
        <taxon>Nitrosomonadales</taxon>
        <taxon>Gallionellaceae</taxon>
        <taxon>Sideroxydans</taxon>
    </lineage>
</organism>
<name>D5CLJ4_SIDLE</name>
<accession>D5CLJ4</accession>
<dbReference type="AlphaFoldDB" id="D5CLJ4"/>
<keyword evidence="1" id="KW-1133">Transmembrane helix</keyword>
<protein>
    <recommendedName>
        <fullName evidence="4">Transmembrane protein</fullName>
    </recommendedName>
</protein>